<dbReference type="EMBL" id="UINC01122613">
    <property type="protein sequence ID" value="SVC98533.1"/>
    <property type="molecule type" value="Genomic_DNA"/>
</dbReference>
<dbReference type="SUPFAM" id="SSF52540">
    <property type="entry name" value="P-loop containing nucleoside triphosphate hydrolases"/>
    <property type="match status" value="1"/>
</dbReference>
<accession>A0A382RLG5</accession>
<protein>
    <submittedName>
        <fullName evidence="1">Uncharacterized protein</fullName>
    </submittedName>
</protein>
<organism evidence="1">
    <name type="scientific">marine metagenome</name>
    <dbReference type="NCBI Taxonomy" id="408172"/>
    <lineage>
        <taxon>unclassified sequences</taxon>
        <taxon>metagenomes</taxon>
        <taxon>ecological metagenomes</taxon>
    </lineage>
</organism>
<dbReference type="AlphaFoldDB" id="A0A382RLG5"/>
<reference evidence="1" key="1">
    <citation type="submission" date="2018-05" db="EMBL/GenBank/DDBJ databases">
        <authorList>
            <person name="Lanie J.A."/>
            <person name="Ng W.-L."/>
            <person name="Kazmierczak K.M."/>
            <person name="Andrzejewski T.M."/>
            <person name="Davidsen T.M."/>
            <person name="Wayne K.J."/>
            <person name="Tettelin H."/>
            <person name="Glass J.I."/>
            <person name="Rusch D."/>
            <person name="Podicherti R."/>
            <person name="Tsui H.-C.T."/>
            <person name="Winkler M.E."/>
        </authorList>
    </citation>
    <scope>NUCLEOTIDE SEQUENCE</scope>
</reference>
<gene>
    <name evidence="1" type="ORF">METZ01_LOCUS351387</name>
</gene>
<proteinExistence type="predicted"/>
<dbReference type="InterPro" id="IPR027417">
    <property type="entry name" value="P-loop_NTPase"/>
</dbReference>
<name>A0A382RLG5_9ZZZZ</name>
<dbReference type="Gene3D" id="3.40.50.300">
    <property type="entry name" value="P-loop containing nucleotide triphosphate hydrolases"/>
    <property type="match status" value="1"/>
</dbReference>
<sequence>MGQPSVILIGGPPMIGKTTIARRLPVRLDYGTMSTDDLGQFIRAVTTPDAPSNHQFMSRIDEREHYVSRSTERLIQGAENQHQAACLPSKQLSGRV</sequence>
<evidence type="ECO:0000313" key="1">
    <source>
        <dbReference type="EMBL" id="SVC98533.1"/>
    </source>
</evidence>